<comment type="caution">
    <text evidence="2">The sequence shown here is derived from an EMBL/GenBank/DDBJ whole genome shotgun (WGS) entry which is preliminary data.</text>
</comment>
<reference evidence="3" key="1">
    <citation type="journal article" date="2019" name="Int. J. Syst. Evol. Microbiol.">
        <title>The Global Catalogue of Microorganisms (GCM) 10K type strain sequencing project: providing services to taxonomists for standard genome sequencing and annotation.</title>
        <authorList>
            <consortium name="The Broad Institute Genomics Platform"/>
            <consortium name="The Broad Institute Genome Sequencing Center for Infectious Disease"/>
            <person name="Wu L."/>
            <person name="Ma J."/>
        </authorList>
    </citation>
    <scope>NUCLEOTIDE SEQUENCE [LARGE SCALE GENOMIC DNA]</scope>
    <source>
        <strain evidence="3">JCM 17728</strain>
    </source>
</reference>
<proteinExistence type="predicted"/>
<keyword evidence="1" id="KW-0812">Transmembrane</keyword>
<sequence length="123" mass="13772">MKRFLKEITSSNEIDHSPHYLLSQELEFEFTKSILTFALAFIGGIVSLKTVLTIESASEDHFFYAIAAAILSALFAFESQQGIINDLRVGRSPSRAKRFYRRTAAPIMLGTAIGFAVTYFEVI</sequence>
<evidence type="ECO:0000313" key="2">
    <source>
        <dbReference type="EMBL" id="GAA4360093.1"/>
    </source>
</evidence>
<evidence type="ECO:0000256" key="1">
    <source>
        <dbReference type="SAM" id="Phobius"/>
    </source>
</evidence>
<name>A0ABP8IJA2_9GAMM</name>
<keyword evidence="1" id="KW-1133">Transmembrane helix</keyword>
<evidence type="ECO:0000313" key="3">
    <source>
        <dbReference type="Proteomes" id="UP001501011"/>
    </source>
</evidence>
<keyword evidence="3" id="KW-1185">Reference proteome</keyword>
<keyword evidence="1" id="KW-0472">Membrane</keyword>
<organism evidence="2 3">
    <name type="scientific">Kangiella marina</name>
    <dbReference type="NCBI Taxonomy" id="1079178"/>
    <lineage>
        <taxon>Bacteria</taxon>
        <taxon>Pseudomonadati</taxon>
        <taxon>Pseudomonadota</taxon>
        <taxon>Gammaproteobacteria</taxon>
        <taxon>Kangiellales</taxon>
        <taxon>Kangiellaceae</taxon>
        <taxon>Kangiella</taxon>
    </lineage>
</organism>
<dbReference type="EMBL" id="BAABFV010000001">
    <property type="protein sequence ID" value="GAA4360093.1"/>
    <property type="molecule type" value="Genomic_DNA"/>
</dbReference>
<dbReference type="RefSeq" id="WP_345292263.1">
    <property type="nucleotide sequence ID" value="NZ_BAABFV010000001.1"/>
</dbReference>
<protein>
    <submittedName>
        <fullName evidence="2">Uncharacterized protein</fullName>
    </submittedName>
</protein>
<gene>
    <name evidence="2" type="ORF">GCM10023151_11650</name>
</gene>
<feature type="transmembrane region" description="Helical" evidence="1">
    <location>
        <begin position="61"/>
        <end position="78"/>
    </location>
</feature>
<accession>A0ABP8IJA2</accession>
<feature type="transmembrane region" description="Helical" evidence="1">
    <location>
        <begin position="34"/>
        <end position="55"/>
    </location>
</feature>
<feature type="transmembrane region" description="Helical" evidence="1">
    <location>
        <begin position="99"/>
        <end position="120"/>
    </location>
</feature>
<dbReference type="Proteomes" id="UP001501011">
    <property type="component" value="Unassembled WGS sequence"/>
</dbReference>